<proteinExistence type="predicted"/>
<dbReference type="EMBL" id="GBXM01020619">
    <property type="protein sequence ID" value="JAH87958.1"/>
    <property type="molecule type" value="Transcribed_RNA"/>
</dbReference>
<name>A0A0E9WEN4_ANGAN</name>
<evidence type="ECO:0000256" key="1">
    <source>
        <dbReference type="SAM" id="Phobius"/>
    </source>
</evidence>
<accession>A0A0E9WEN4</accession>
<sequence>MSCQQICCTSLQVYTPHLKNEQKFAWMCCLNLFFLVCALFFILSVCSKQTLKVYLTYSDYALSHV</sequence>
<reference evidence="2" key="1">
    <citation type="submission" date="2014-11" db="EMBL/GenBank/DDBJ databases">
        <authorList>
            <person name="Amaro Gonzalez C."/>
        </authorList>
    </citation>
    <scope>NUCLEOTIDE SEQUENCE</scope>
</reference>
<evidence type="ECO:0000313" key="2">
    <source>
        <dbReference type="EMBL" id="JAH87958.1"/>
    </source>
</evidence>
<keyword evidence="1" id="KW-0472">Membrane</keyword>
<protein>
    <submittedName>
        <fullName evidence="2">Uncharacterized protein</fullName>
    </submittedName>
</protein>
<dbReference type="AlphaFoldDB" id="A0A0E9WEN4"/>
<keyword evidence="1" id="KW-1133">Transmembrane helix</keyword>
<feature type="transmembrane region" description="Helical" evidence="1">
    <location>
        <begin position="24"/>
        <end position="46"/>
    </location>
</feature>
<reference evidence="2" key="2">
    <citation type="journal article" date="2015" name="Fish Shellfish Immunol.">
        <title>Early steps in the European eel (Anguilla anguilla)-Vibrio vulnificus interaction in the gills: Role of the RtxA13 toxin.</title>
        <authorList>
            <person name="Callol A."/>
            <person name="Pajuelo D."/>
            <person name="Ebbesson L."/>
            <person name="Teles M."/>
            <person name="MacKenzie S."/>
            <person name="Amaro C."/>
        </authorList>
    </citation>
    <scope>NUCLEOTIDE SEQUENCE</scope>
</reference>
<keyword evidence="1" id="KW-0812">Transmembrane</keyword>
<organism evidence="2">
    <name type="scientific">Anguilla anguilla</name>
    <name type="common">European freshwater eel</name>
    <name type="synonym">Muraena anguilla</name>
    <dbReference type="NCBI Taxonomy" id="7936"/>
    <lineage>
        <taxon>Eukaryota</taxon>
        <taxon>Metazoa</taxon>
        <taxon>Chordata</taxon>
        <taxon>Craniata</taxon>
        <taxon>Vertebrata</taxon>
        <taxon>Euteleostomi</taxon>
        <taxon>Actinopterygii</taxon>
        <taxon>Neopterygii</taxon>
        <taxon>Teleostei</taxon>
        <taxon>Anguilliformes</taxon>
        <taxon>Anguillidae</taxon>
        <taxon>Anguilla</taxon>
    </lineage>
</organism>